<reference evidence="3" key="1">
    <citation type="journal article" date="2019" name="Int. J. Syst. Evol. Microbiol.">
        <title>The Global Catalogue of Microorganisms (GCM) 10K type strain sequencing project: providing services to taxonomists for standard genome sequencing and annotation.</title>
        <authorList>
            <consortium name="The Broad Institute Genomics Platform"/>
            <consortium name="The Broad Institute Genome Sequencing Center for Infectious Disease"/>
            <person name="Wu L."/>
            <person name="Ma J."/>
        </authorList>
    </citation>
    <scope>NUCLEOTIDE SEQUENCE [LARGE SCALE GENOMIC DNA]</scope>
    <source>
        <strain evidence="3">CCM 8778</strain>
    </source>
</reference>
<keyword evidence="3" id="KW-1185">Reference proteome</keyword>
<evidence type="ECO:0000313" key="2">
    <source>
        <dbReference type="EMBL" id="GGH95223.1"/>
    </source>
</evidence>
<feature type="compositionally biased region" description="Basic residues" evidence="1">
    <location>
        <begin position="20"/>
        <end position="30"/>
    </location>
</feature>
<name>A0ABQ2ASR3_9PSED</name>
<evidence type="ECO:0000313" key="3">
    <source>
        <dbReference type="Proteomes" id="UP000655550"/>
    </source>
</evidence>
<sequence>MAGSWVLTLLVAASGSDRGNRHKARPRRRRELSMGGSDTEKGKLGPVAGPFRCGIMPDGQVLASLSLRQTSRKTRKLLECRRSFA</sequence>
<dbReference type="EMBL" id="BMDE01000007">
    <property type="protein sequence ID" value="GGH95223.1"/>
    <property type="molecule type" value="Genomic_DNA"/>
</dbReference>
<dbReference type="Proteomes" id="UP000655550">
    <property type="component" value="Unassembled WGS sequence"/>
</dbReference>
<proteinExistence type="predicted"/>
<evidence type="ECO:0008006" key="4">
    <source>
        <dbReference type="Google" id="ProtNLM"/>
    </source>
</evidence>
<evidence type="ECO:0000256" key="1">
    <source>
        <dbReference type="SAM" id="MobiDB-lite"/>
    </source>
</evidence>
<accession>A0ABQ2ASR3</accession>
<comment type="caution">
    <text evidence="2">The sequence shown here is derived from an EMBL/GenBank/DDBJ whole genome shotgun (WGS) entry which is preliminary data.</text>
</comment>
<feature type="region of interest" description="Disordered" evidence="1">
    <location>
        <begin position="16"/>
        <end position="49"/>
    </location>
</feature>
<gene>
    <name evidence="2" type="ORF">GCM10007363_23990</name>
</gene>
<organism evidence="2 3">
    <name type="scientific">Pseudomonas fluvialis</name>
    <dbReference type="NCBI Taxonomy" id="1793966"/>
    <lineage>
        <taxon>Bacteria</taxon>
        <taxon>Pseudomonadati</taxon>
        <taxon>Pseudomonadota</taxon>
        <taxon>Gammaproteobacteria</taxon>
        <taxon>Pseudomonadales</taxon>
        <taxon>Pseudomonadaceae</taxon>
        <taxon>Pseudomonas</taxon>
    </lineage>
</organism>
<protein>
    <recommendedName>
        <fullName evidence="4">Secreted protein</fullName>
    </recommendedName>
</protein>